<sequence>MPKRQKKVPKFKNEQAEGVFWQKHDSAPFLDWSKAKNTTFPDLQPSTKTISLRLPENLLYSLKVEAHKHDVPYQSLIKIILDHGLHYTKKELIK</sequence>
<gene>
    <name evidence="1" type="ORF">A2319_01485</name>
</gene>
<name>A0A1G2BG02_9BACT</name>
<evidence type="ECO:0000313" key="2">
    <source>
        <dbReference type="Proteomes" id="UP000176420"/>
    </source>
</evidence>
<evidence type="ECO:0000313" key="1">
    <source>
        <dbReference type="EMBL" id="OGY88084.1"/>
    </source>
</evidence>
<reference evidence="1 2" key="1">
    <citation type="journal article" date="2016" name="Nat. Commun.">
        <title>Thousands of microbial genomes shed light on interconnected biogeochemical processes in an aquifer system.</title>
        <authorList>
            <person name="Anantharaman K."/>
            <person name="Brown C.T."/>
            <person name="Hug L.A."/>
            <person name="Sharon I."/>
            <person name="Castelle C.J."/>
            <person name="Probst A.J."/>
            <person name="Thomas B.C."/>
            <person name="Singh A."/>
            <person name="Wilkins M.J."/>
            <person name="Karaoz U."/>
            <person name="Brodie E.L."/>
            <person name="Williams K.H."/>
            <person name="Hubbard S.S."/>
            <person name="Banfield J.F."/>
        </authorList>
    </citation>
    <scope>NUCLEOTIDE SEQUENCE [LARGE SCALE GENOMIC DNA]</scope>
</reference>
<proteinExistence type="predicted"/>
<protein>
    <submittedName>
        <fullName evidence="1">Uncharacterized protein</fullName>
    </submittedName>
</protein>
<accession>A0A1G2BG02</accession>
<dbReference type="EMBL" id="MHKI01000004">
    <property type="protein sequence ID" value="OGY88084.1"/>
    <property type="molecule type" value="Genomic_DNA"/>
</dbReference>
<dbReference type="Proteomes" id="UP000176420">
    <property type="component" value="Unassembled WGS sequence"/>
</dbReference>
<dbReference type="InterPro" id="IPR022148">
    <property type="entry name" value="CopG_antitoxin"/>
</dbReference>
<comment type="caution">
    <text evidence="1">The sequence shown here is derived from an EMBL/GenBank/DDBJ whole genome shotgun (WGS) entry which is preliminary data.</text>
</comment>
<organism evidence="1 2">
    <name type="scientific">Candidatus Kerfeldbacteria bacterium RIFOXYB2_FULL_38_14</name>
    <dbReference type="NCBI Taxonomy" id="1798547"/>
    <lineage>
        <taxon>Bacteria</taxon>
        <taxon>Candidatus Kerfeldiibacteriota</taxon>
    </lineage>
</organism>
<dbReference type="Pfam" id="PF12441">
    <property type="entry name" value="CopG_antitoxin"/>
    <property type="match status" value="1"/>
</dbReference>
<dbReference type="AlphaFoldDB" id="A0A1G2BG02"/>